<evidence type="ECO:0000256" key="1">
    <source>
        <dbReference type="SAM" id="Phobius"/>
    </source>
</evidence>
<dbReference type="AlphaFoldDB" id="A0A1G6VXC4"/>
<keyword evidence="1" id="KW-1133">Transmembrane helix</keyword>
<accession>A0A1G6VXC4</accession>
<reference evidence="2 3" key="1">
    <citation type="submission" date="2016-10" db="EMBL/GenBank/DDBJ databases">
        <authorList>
            <person name="de Groot N.N."/>
        </authorList>
    </citation>
    <scope>NUCLEOTIDE SEQUENCE [LARGE SCALE GENOMIC DNA]</scope>
    <source>
        <strain evidence="2 3">DSM 16619</strain>
    </source>
</reference>
<proteinExistence type="predicted"/>
<dbReference type="OrthoDB" id="8687918at2"/>
<organism evidence="2 3">
    <name type="scientific">Paracidovorax valerianellae</name>
    <dbReference type="NCBI Taxonomy" id="187868"/>
    <lineage>
        <taxon>Bacteria</taxon>
        <taxon>Pseudomonadati</taxon>
        <taxon>Pseudomonadota</taxon>
        <taxon>Betaproteobacteria</taxon>
        <taxon>Burkholderiales</taxon>
        <taxon>Comamonadaceae</taxon>
        <taxon>Paracidovorax</taxon>
    </lineage>
</organism>
<sequence length="149" mass="16592">MQLAEIMGAALGLVGTVLLATRGRWAGWGFAIYLASNAAWLLFAYDLAHWGLFAQQTGFTITSLIGIWTWIVRPALQRRENGAEWLAARNKRAAVLVDHELWKDSLALDKRVAAPRDIEVVSRECLRAIYLQGEEQGRALEREGKGTPC</sequence>
<name>A0A1G6VXC4_9BURK</name>
<feature type="transmembrane region" description="Helical" evidence="1">
    <location>
        <begin position="47"/>
        <end position="71"/>
    </location>
</feature>
<evidence type="ECO:0000313" key="3">
    <source>
        <dbReference type="Proteomes" id="UP000198781"/>
    </source>
</evidence>
<dbReference type="Proteomes" id="UP000198781">
    <property type="component" value="Unassembled WGS sequence"/>
</dbReference>
<gene>
    <name evidence="2" type="ORF">SAMN05192589_107147</name>
</gene>
<keyword evidence="1" id="KW-0812">Transmembrane</keyword>
<protein>
    <submittedName>
        <fullName evidence="2">Nicotinamide mononucleotide transporter</fullName>
    </submittedName>
</protein>
<evidence type="ECO:0000313" key="2">
    <source>
        <dbReference type="EMBL" id="SDD57455.1"/>
    </source>
</evidence>
<dbReference type="STRING" id="187868.SAMN05192589_107147"/>
<dbReference type="EMBL" id="FMZC01000007">
    <property type="protein sequence ID" value="SDD57455.1"/>
    <property type="molecule type" value="Genomic_DNA"/>
</dbReference>
<dbReference type="RefSeq" id="WP_092744183.1">
    <property type="nucleotide sequence ID" value="NZ_FMZC01000007.1"/>
</dbReference>
<keyword evidence="3" id="KW-1185">Reference proteome</keyword>
<keyword evidence="1" id="KW-0472">Membrane</keyword>